<keyword evidence="4" id="KW-0539">Nucleus</keyword>
<dbReference type="PRINTS" id="PR00056">
    <property type="entry name" value="HSFDOMAIN"/>
</dbReference>
<dbReference type="GO" id="GO:0006357">
    <property type="term" value="P:regulation of transcription by RNA polymerase II"/>
    <property type="evidence" value="ECO:0007669"/>
    <property type="project" value="TreeGrafter"/>
</dbReference>
<evidence type="ECO:0000256" key="5">
    <source>
        <dbReference type="RuleBase" id="RU004020"/>
    </source>
</evidence>
<dbReference type="SUPFAM" id="SSF46785">
    <property type="entry name" value="Winged helix' DNA-binding domain"/>
    <property type="match status" value="1"/>
</dbReference>
<evidence type="ECO:0000256" key="4">
    <source>
        <dbReference type="ARBA" id="ARBA00023242"/>
    </source>
</evidence>
<comment type="similarity">
    <text evidence="5">Belongs to the HSF family.</text>
</comment>
<protein>
    <recommendedName>
        <fullName evidence="6">HSF-type DNA-binding domain-containing protein</fullName>
    </recommendedName>
</protein>
<keyword evidence="2" id="KW-0346">Stress response</keyword>
<evidence type="ECO:0000256" key="1">
    <source>
        <dbReference type="ARBA" id="ARBA00004123"/>
    </source>
</evidence>
<evidence type="ECO:0000313" key="7">
    <source>
        <dbReference type="EMBL" id="CAE6198598.1"/>
    </source>
</evidence>
<accession>A0A8S2B429</accession>
<feature type="domain" description="HSF-type DNA-binding" evidence="6">
    <location>
        <begin position="10"/>
        <end position="104"/>
    </location>
</feature>
<evidence type="ECO:0000256" key="3">
    <source>
        <dbReference type="ARBA" id="ARBA00023125"/>
    </source>
</evidence>
<comment type="subcellular location">
    <subcellularLocation>
        <location evidence="1">Nucleus</location>
    </subcellularLocation>
</comment>
<dbReference type="Gene3D" id="1.10.10.10">
    <property type="entry name" value="Winged helix-like DNA-binding domain superfamily/Winged helix DNA-binding domain"/>
    <property type="match status" value="1"/>
</dbReference>
<evidence type="ECO:0000313" key="8">
    <source>
        <dbReference type="Proteomes" id="UP000682877"/>
    </source>
</evidence>
<proteinExistence type="inferred from homology"/>
<dbReference type="Pfam" id="PF00447">
    <property type="entry name" value="HSF_DNA-bind"/>
    <property type="match status" value="1"/>
</dbReference>
<dbReference type="GO" id="GO:0034605">
    <property type="term" value="P:cellular response to heat"/>
    <property type="evidence" value="ECO:0007669"/>
    <property type="project" value="TreeGrafter"/>
</dbReference>
<name>A0A8S2B429_ARAAE</name>
<dbReference type="GO" id="GO:0005634">
    <property type="term" value="C:nucleus"/>
    <property type="evidence" value="ECO:0007669"/>
    <property type="project" value="UniProtKB-SubCell"/>
</dbReference>
<organism evidence="7 8">
    <name type="scientific">Arabidopsis arenosa</name>
    <name type="common">Sand rock-cress</name>
    <name type="synonym">Cardaminopsis arenosa</name>
    <dbReference type="NCBI Taxonomy" id="38785"/>
    <lineage>
        <taxon>Eukaryota</taxon>
        <taxon>Viridiplantae</taxon>
        <taxon>Streptophyta</taxon>
        <taxon>Embryophyta</taxon>
        <taxon>Tracheophyta</taxon>
        <taxon>Spermatophyta</taxon>
        <taxon>Magnoliopsida</taxon>
        <taxon>eudicotyledons</taxon>
        <taxon>Gunneridae</taxon>
        <taxon>Pentapetalae</taxon>
        <taxon>rosids</taxon>
        <taxon>malvids</taxon>
        <taxon>Brassicales</taxon>
        <taxon>Brassicaceae</taxon>
        <taxon>Camelineae</taxon>
        <taxon>Arabidopsis</taxon>
    </lineage>
</organism>
<keyword evidence="3" id="KW-0238">DNA-binding</keyword>
<sequence length="137" mass="16197">MDPSSAMASQALDLLTKTYEVVDHPSTNSIISWGHDNKSFIIWDPEGFEKFLLPYIFPPRNLGVYASYLKLYGVLKVESEQEWEFANDDFVRGQPELLEKITDRYKIYSQALLACKTREERFLLNKKRNEEWERERL</sequence>
<dbReference type="EMBL" id="LR999457">
    <property type="protein sequence ID" value="CAE6198598.1"/>
    <property type="molecule type" value="Genomic_DNA"/>
</dbReference>
<gene>
    <name evidence="7" type="ORF">AARE701A_LOCUS19571</name>
</gene>
<dbReference type="PANTHER" id="PTHR10015">
    <property type="entry name" value="HEAT SHOCK TRANSCRIPTION FACTOR"/>
    <property type="match status" value="1"/>
</dbReference>
<keyword evidence="8" id="KW-1185">Reference proteome</keyword>
<evidence type="ECO:0000259" key="6">
    <source>
        <dbReference type="SMART" id="SM00415"/>
    </source>
</evidence>
<reference evidence="7" key="1">
    <citation type="submission" date="2021-01" db="EMBL/GenBank/DDBJ databases">
        <authorList>
            <person name="Bezrukov I."/>
        </authorList>
    </citation>
    <scope>NUCLEOTIDE SEQUENCE</scope>
</reference>
<dbReference type="InterPro" id="IPR036390">
    <property type="entry name" value="WH_DNA-bd_sf"/>
</dbReference>
<evidence type="ECO:0000256" key="2">
    <source>
        <dbReference type="ARBA" id="ARBA00023016"/>
    </source>
</evidence>
<dbReference type="InterPro" id="IPR036388">
    <property type="entry name" value="WH-like_DNA-bd_sf"/>
</dbReference>
<dbReference type="GO" id="GO:0003700">
    <property type="term" value="F:DNA-binding transcription factor activity"/>
    <property type="evidence" value="ECO:0007669"/>
    <property type="project" value="InterPro"/>
</dbReference>
<dbReference type="PANTHER" id="PTHR10015:SF427">
    <property type="entry name" value="HEAT SHOCK FACTOR PROTEIN"/>
    <property type="match status" value="1"/>
</dbReference>
<dbReference type="InterPro" id="IPR000232">
    <property type="entry name" value="HSF_DNA-bd"/>
</dbReference>
<dbReference type="AlphaFoldDB" id="A0A8S2B429"/>
<dbReference type="Proteomes" id="UP000682877">
    <property type="component" value="Chromosome 7"/>
</dbReference>
<dbReference type="GO" id="GO:0000978">
    <property type="term" value="F:RNA polymerase II cis-regulatory region sequence-specific DNA binding"/>
    <property type="evidence" value="ECO:0007669"/>
    <property type="project" value="TreeGrafter"/>
</dbReference>
<dbReference type="SMART" id="SM00415">
    <property type="entry name" value="HSF"/>
    <property type="match status" value="1"/>
</dbReference>